<protein>
    <submittedName>
        <fullName evidence="1">Asparagine synthetase B</fullName>
    </submittedName>
</protein>
<evidence type="ECO:0000313" key="1">
    <source>
        <dbReference type="EMBL" id="AZQ45247.1"/>
    </source>
</evidence>
<dbReference type="Proteomes" id="UP000279600">
    <property type="component" value="Chromosome"/>
</dbReference>
<reference evidence="1 2" key="1">
    <citation type="submission" date="2018-12" db="EMBL/GenBank/DDBJ databases">
        <title>Complete genome of Nonlabens sp. MJ115.</title>
        <authorList>
            <person name="Choi H.S."/>
            <person name="Jung J."/>
        </authorList>
    </citation>
    <scope>NUCLEOTIDE SEQUENCE [LARGE SCALE GENOMIC DNA]</scope>
    <source>
        <strain evidence="1 2">MJ115</strain>
    </source>
</reference>
<sequence>MSAQYLLIPMDAETQKDHLKAYGISYWILEKGTKVKWLLNYRGGSFLISDTPEFQKELVIRGVSYEPKSESEVSSLLDLIASPSQNMQEVLLEKAPKIAVYTPSGKSPWDDAVTMVLTYAEIPYEKIYDKEVLADELLLYDWLHLHHEDFTGQYGKFYRMYRAAPWYIEEKQNAENLAAELGYNKVSEEKLAVALKIRDYVIGGGFMFAMCSATDSFDIALAAEGVDIAEPMFDGDPSQADYQNKIDYTRTFAFTDFLLERSPMTYEFSSIDMTRKRRIKKELDYFSLMDFSAKWDPIPTMLNQNHTSLVKGFMGQTTSYDRNQVKKNVLVLGENKSNREARYVHGIRGKGFFTFYGGHDPEDYQHRVGDPPTELSLHPNSPGYRLILNNILFPAARKKKLKT</sequence>
<accession>A0A3S9N1G0</accession>
<gene>
    <name evidence="1" type="ORF">EJ995_11800</name>
</gene>
<keyword evidence="2" id="KW-1185">Reference proteome</keyword>
<dbReference type="OrthoDB" id="617985at2"/>
<evidence type="ECO:0000313" key="2">
    <source>
        <dbReference type="Proteomes" id="UP000279600"/>
    </source>
</evidence>
<proteinExistence type="predicted"/>
<organism evidence="1 2">
    <name type="scientific">Nonlabens ponticola</name>
    <dbReference type="NCBI Taxonomy" id="2496866"/>
    <lineage>
        <taxon>Bacteria</taxon>
        <taxon>Pseudomonadati</taxon>
        <taxon>Bacteroidota</taxon>
        <taxon>Flavobacteriia</taxon>
        <taxon>Flavobacteriales</taxon>
        <taxon>Flavobacteriaceae</taxon>
        <taxon>Nonlabens</taxon>
    </lineage>
</organism>
<dbReference type="AlphaFoldDB" id="A0A3S9N1G0"/>
<name>A0A3S9N1G0_9FLAO</name>
<dbReference type="KEGG" id="noj:EJ995_11800"/>
<dbReference type="RefSeq" id="WP_126448945.1">
    <property type="nucleotide sequence ID" value="NZ_CP034549.1"/>
</dbReference>
<dbReference type="EMBL" id="CP034549">
    <property type="protein sequence ID" value="AZQ45247.1"/>
    <property type="molecule type" value="Genomic_DNA"/>
</dbReference>